<organism evidence="3 4">
    <name type="scientific">Anaplasma phagocytophilum str. ApMUC09</name>
    <dbReference type="NCBI Taxonomy" id="1359152"/>
    <lineage>
        <taxon>Bacteria</taxon>
        <taxon>Pseudomonadati</taxon>
        <taxon>Pseudomonadota</taxon>
        <taxon>Alphaproteobacteria</taxon>
        <taxon>Rickettsiales</taxon>
        <taxon>Anaplasmataceae</taxon>
        <taxon>Anaplasma</taxon>
        <taxon>phagocytophilum group</taxon>
    </lineage>
</organism>
<dbReference type="AlphaFoldDB" id="A0A0F3N996"/>
<dbReference type="Proteomes" id="UP000033441">
    <property type="component" value="Unassembled WGS sequence"/>
</dbReference>
<dbReference type="Pfam" id="PF01617">
    <property type="entry name" value="Surface_Ag_2"/>
    <property type="match status" value="1"/>
</dbReference>
<proteinExistence type="predicted"/>
<sequence length="311" mass="33799">MTCSAYTLECVLEGFFSVGALVRFVGTLLASLFLCFPLAAFSGLHVVSGVGSLYFGGVYKPASPLLDDVTLQGAFGASVRVAPLERFSSSEVANSNLSANIRKFDDLSLVASSNSYNENMLGHAFVAGYSGNGVRLEFEFLREKFDISRGFFSEQHGDRFRYSLARIAVNKGAEDGDVLVLRNDGMSLVGSVASMCKDVEWTVVKPYVCAGFGIERLRTFRAEIYSFAYQIKGGASFKLGRGLEGFCGIYYHDLGGSGKVPAPRERDVLIKGQRVTSKKSVVPVDPVLRTDVAYLGFELGVRIYPVSLLSR</sequence>
<comment type="caution">
    <text evidence="3">The sequence shown here is derived from an EMBL/GenBank/DDBJ whole genome shotgun (WGS) entry which is preliminary data.</text>
</comment>
<dbReference type="SUPFAM" id="SSF56925">
    <property type="entry name" value="OMPA-like"/>
    <property type="match status" value="1"/>
</dbReference>
<protein>
    <submittedName>
        <fullName evidence="3">Surface antigen family protein</fullName>
    </submittedName>
</protein>
<feature type="transmembrane region" description="Helical" evidence="1">
    <location>
        <begin position="20"/>
        <end position="41"/>
    </location>
</feature>
<dbReference type="PATRIC" id="fig|1359152.3.peg.1246"/>
<evidence type="ECO:0000313" key="3">
    <source>
        <dbReference type="EMBL" id="KJV64311.1"/>
    </source>
</evidence>
<gene>
    <name evidence="3" type="ORF">APHMUC_1188</name>
</gene>
<name>A0A0F3N996_ANAPH</name>
<feature type="domain" description="Msp4/OMP-like" evidence="2">
    <location>
        <begin position="51"/>
        <end position="302"/>
    </location>
</feature>
<evidence type="ECO:0000256" key="1">
    <source>
        <dbReference type="SAM" id="Phobius"/>
    </source>
</evidence>
<reference evidence="3 4" key="1">
    <citation type="submission" date="2015-02" db="EMBL/GenBank/DDBJ databases">
        <title>Genome Sequencing of Rickettsiales.</title>
        <authorList>
            <person name="Daugherty S.C."/>
            <person name="Su Q."/>
            <person name="Abolude K."/>
            <person name="Beier-Sexton M."/>
            <person name="Carlyon J.A."/>
            <person name="Carter R."/>
            <person name="Day N.P."/>
            <person name="Dumler S.J."/>
            <person name="Dyachenko V."/>
            <person name="Godinez A."/>
            <person name="Kurtti T.J."/>
            <person name="Lichay M."/>
            <person name="Mullins K.E."/>
            <person name="Ott S."/>
            <person name="Pappas-Brown V."/>
            <person name="Paris D.H."/>
            <person name="Patel P."/>
            <person name="Richards A.L."/>
            <person name="Sadzewicz L."/>
            <person name="Sears K."/>
            <person name="Seidman D."/>
            <person name="Sengamalay N."/>
            <person name="Stenos J."/>
            <person name="Tallon L.J."/>
            <person name="Vincent G."/>
            <person name="Fraser C.M."/>
            <person name="Munderloh U."/>
            <person name="Dunning-Hotopp J.C."/>
        </authorList>
    </citation>
    <scope>NUCLEOTIDE SEQUENCE [LARGE SCALE GENOMIC DNA]</scope>
    <source>
        <strain evidence="3 4">ApMUC09</strain>
    </source>
</reference>
<keyword evidence="1" id="KW-0472">Membrane</keyword>
<dbReference type="Gene3D" id="2.40.160.20">
    <property type="match status" value="1"/>
</dbReference>
<accession>A0A0F3N996</accession>
<dbReference type="InterPro" id="IPR011250">
    <property type="entry name" value="OMP/PagP_B-barrel"/>
</dbReference>
<dbReference type="EMBL" id="LANV01000001">
    <property type="protein sequence ID" value="KJV64311.1"/>
    <property type="molecule type" value="Genomic_DNA"/>
</dbReference>
<keyword evidence="1" id="KW-1133">Transmembrane helix</keyword>
<dbReference type="InterPro" id="IPR002566">
    <property type="entry name" value="Msp4_OMP-like"/>
</dbReference>
<evidence type="ECO:0000259" key="2">
    <source>
        <dbReference type="Pfam" id="PF01617"/>
    </source>
</evidence>
<evidence type="ECO:0000313" key="4">
    <source>
        <dbReference type="Proteomes" id="UP000033441"/>
    </source>
</evidence>
<keyword evidence="1" id="KW-0812">Transmembrane</keyword>